<evidence type="ECO:0000313" key="4">
    <source>
        <dbReference type="Proteomes" id="UP000799423"/>
    </source>
</evidence>
<feature type="region of interest" description="Disordered" evidence="1">
    <location>
        <begin position="51"/>
        <end position="82"/>
    </location>
</feature>
<reference evidence="3" key="1">
    <citation type="submission" date="2020-01" db="EMBL/GenBank/DDBJ databases">
        <authorList>
            <consortium name="DOE Joint Genome Institute"/>
            <person name="Haridas S."/>
            <person name="Albert R."/>
            <person name="Binder M."/>
            <person name="Bloem J."/>
            <person name="Labutti K."/>
            <person name="Salamov A."/>
            <person name="Andreopoulos B."/>
            <person name="Baker S.E."/>
            <person name="Barry K."/>
            <person name="Bills G."/>
            <person name="Bluhm B.H."/>
            <person name="Cannon C."/>
            <person name="Castanera R."/>
            <person name="Culley D.E."/>
            <person name="Daum C."/>
            <person name="Ezra D."/>
            <person name="Gonzalez J.B."/>
            <person name="Henrissat B."/>
            <person name="Kuo A."/>
            <person name="Liang C."/>
            <person name="Lipzen A."/>
            <person name="Lutzoni F."/>
            <person name="Magnuson J."/>
            <person name="Mondo S."/>
            <person name="Nolan M."/>
            <person name="Ohm R."/>
            <person name="Pangilinan J."/>
            <person name="Park H.-J."/>
            <person name="Ramirez L."/>
            <person name="Alfaro M."/>
            <person name="Sun H."/>
            <person name="Tritt A."/>
            <person name="Yoshinaga Y."/>
            <person name="Zwiers L.-H."/>
            <person name="Turgeon B.G."/>
            <person name="Goodwin S.B."/>
            <person name="Spatafora J.W."/>
            <person name="Crous P.W."/>
            <person name="Grigoriev I.V."/>
        </authorList>
    </citation>
    <scope>NUCLEOTIDE SEQUENCE</scope>
    <source>
        <strain evidence="3">IPT5</strain>
    </source>
</reference>
<accession>A0A6A7BKY9</accession>
<dbReference type="Gene3D" id="3.40.50.360">
    <property type="match status" value="1"/>
</dbReference>
<feature type="domain" description="NADPH-dependent FMN reductase-like" evidence="2">
    <location>
        <begin position="1"/>
        <end position="120"/>
    </location>
</feature>
<dbReference type="AlphaFoldDB" id="A0A6A7BKY9"/>
<name>A0A6A7BKY9_9PLEO</name>
<dbReference type="InterPro" id="IPR029039">
    <property type="entry name" value="Flavoprotein-like_sf"/>
</dbReference>
<feature type="compositionally biased region" description="Basic and acidic residues" evidence="1">
    <location>
        <begin position="68"/>
        <end position="82"/>
    </location>
</feature>
<dbReference type="Pfam" id="PF03358">
    <property type="entry name" value="FMN_red"/>
    <property type="match status" value="1"/>
</dbReference>
<dbReference type="OrthoDB" id="4407678at2759"/>
<protein>
    <recommendedName>
        <fullName evidence="2">NADPH-dependent FMN reductase-like domain-containing protein</fullName>
    </recommendedName>
</protein>
<evidence type="ECO:0000259" key="2">
    <source>
        <dbReference type="Pfam" id="PF03358"/>
    </source>
</evidence>
<sequence length="348" mass="36970">MHILGLVNGSKGGNSEILLKAALLSAQEASPSTTTSWIHIPSVSYPRNPAPLSNAPDISLGTNASNNHRGDDTTSPKDTTPDDRLTVFNAILNADALIISTAVYSHQPAGPLKALLDTLLGPYTDVALATRILHDQTAGVGKYAHMSVDPRLLKPRIAAFMAVGGSTTPDQFTLALPGLHLLVCGLHAKVVDQVVFMGKATPGAVLRSEGDAVMGRARVVGRNVAGQIGRRFDDAVFLGEEGEGACPHCHLAKFELLGGSEGGIGCVTCGNRGRLVGGVGGRVRVEWEVESEFCCITMRGKEKHVDDIFEKGSVEWKGLDEDVEFKGDLRGWREEDCGRVRLESEGGL</sequence>
<evidence type="ECO:0000256" key="1">
    <source>
        <dbReference type="SAM" id="MobiDB-lite"/>
    </source>
</evidence>
<dbReference type="EMBL" id="MU006289">
    <property type="protein sequence ID" value="KAF2856176.1"/>
    <property type="molecule type" value="Genomic_DNA"/>
</dbReference>
<gene>
    <name evidence="3" type="ORF">T440DRAFT_550561</name>
</gene>
<dbReference type="Proteomes" id="UP000799423">
    <property type="component" value="Unassembled WGS sequence"/>
</dbReference>
<proteinExistence type="predicted"/>
<evidence type="ECO:0000313" key="3">
    <source>
        <dbReference type="EMBL" id="KAF2856176.1"/>
    </source>
</evidence>
<dbReference type="GO" id="GO:0016491">
    <property type="term" value="F:oxidoreductase activity"/>
    <property type="evidence" value="ECO:0007669"/>
    <property type="project" value="InterPro"/>
</dbReference>
<keyword evidence="4" id="KW-1185">Reference proteome</keyword>
<dbReference type="InterPro" id="IPR005025">
    <property type="entry name" value="FMN_Rdtase-like_dom"/>
</dbReference>
<dbReference type="SUPFAM" id="SSF52218">
    <property type="entry name" value="Flavoproteins"/>
    <property type="match status" value="1"/>
</dbReference>
<organism evidence="3 4">
    <name type="scientific">Plenodomus tracheiphilus IPT5</name>
    <dbReference type="NCBI Taxonomy" id="1408161"/>
    <lineage>
        <taxon>Eukaryota</taxon>
        <taxon>Fungi</taxon>
        <taxon>Dikarya</taxon>
        <taxon>Ascomycota</taxon>
        <taxon>Pezizomycotina</taxon>
        <taxon>Dothideomycetes</taxon>
        <taxon>Pleosporomycetidae</taxon>
        <taxon>Pleosporales</taxon>
        <taxon>Pleosporineae</taxon>
        <taxon>Leptosphaeriaceae</taxon>
        <taxon>Plenodomus</taxon>
    </lineage>
</organism>